<evidence type="ECO:0000313" key="2">
    <source>
        <dbReference type="EMBL" id="KAK7235961.1"/>
    </source>
</evidence>
<organism evidence="2 3">
    <name type="scientific">Aureococcus anophagefferens</name>
    <name type="common">Harmful bloom alga</name>
    <dbReference type="NCBI Taxonomy" id="44056"/>
    <lineage>
        <taxon>Eukaryota</taxon>
        <taxon>Sar</taxon>
        <taxon>Stramenopiles</taxon>
        <taxon>Ochrophyta</taxon>
        <taxon>Pelagophyceae</taxon>
        <taxon>Pelagomonadales</taxon>
        <taxon>Pelagomonadaceae</taxon>
        <taxon>Aureococcus</taxon>
    </lineage>
</organism>
<feature type="region of interest" description="Disordered" evidence="1">
    <location>
        <begin position="137"/>
        <end position="173"/>
    </location>
</feature>
<comment type="caution">
    <text evidence="2">The sequence shown here is derived from an EMBL/GenBank/DDBJ whole genome shotgun (WGS) entry which is preliminary data.</text>
</comment>
<protein>
    <submittedName>
        <fullName evidence="2">Uncharacterized protein</fullName>
    </submittedName>
</protein>
<reference evidence="2 3" key="1">
    <citation type="submission" date="2024-03" db="EMBL/GenBank/DDBJ databases">
        <title>Aureococcus anophagefferens CCMP1851 and Kratosvirus quantuckense: Draft genome of a second virus-susceptible host strain in the model system.</title>
        <authorList>
            <person name="Chase E."/>
            <person name="Truchon A.R."/>
            <person name="Schepens W."/>
            <person name="Wilhelm S.W."/>
        </authorList>
    </citation>
    <scope>NUCLEOTIDE SEQUENCE [LARGE SCALE GENOMIC DNA]</scope>
    <source>
        <strain evidence="2 3">CCMP1851</strain>
    </source>
</reference>
<name>A0ABR1FQV2_AURAN</name>
<evidence type="ECO:0000313" key="3">
    <source>
        <dbReference type="Proteomes" id="UP001363151"/>
    </source>
</evidence>
<dbReference type="EMBL" id="JBBJCI010000288">
    <property type="protein sequence ID" value="KAK7235961.1"/>
    <property type="molecule type" value="Genomic_DNA"/>
</dbReference>
<evidence type="ECO:0000256" key="1">
    <source>
        <dbReference type="SAM" id="MobiDB-lite"/>
    </source>
</evidence>
<gene>
    <name evidence="2" type="ORF">SO694_00065154</name>
</gene>
<proteinExistence type="predicted"/>
<dbReference type="Proteomes" id="UP001363151">
    <property type="component" value="Unassembled WGS sequence"/>
</dbReference>
<keyword evidence="3" id="KW-1185">Reference proteome</keyword>
<sequence length="173" mass="18429">MRSLLLLAAAAHAFVPPPHRGLSAPSLRAPQPLREPLPRKLSGVALAASPQGAPRPDPRFDPFVKLILCVAIDLVGASTYAIPAIGEGFDVGWAPVQAALVNYLFGNGLITGFAFLEEILPGTDFIPTATIAWFYENRDTAGGDGPPPREYAPPATRQPRLQRDSLRDGAIDV</sequence>
<feature type="compositionally biased region" description="Basic and acidic residues" evidence="1">
    <location>
        <begin position="161"/>
        <end position="173"/>
    </location>
</feature>
<accession>A0ABR1FQV2</accession>